<dbReference type="Proteomes" id="UP001595583">
    <property type="component" value="Unassembled WGS sequence"/>
</dbReference>
<dbReference type="Pfam" id="PF00903">
    <property type="entry name" value="Glyoxalase"/>
    <property type="match status" value="1"/>
</dbReference>
<evidence type="ECO:0000313" key="3">
    <source>
        <dbReference type="EMBL" id="MFC3207334.1"/>
    </source>
</evidence>
<keyword evidence="3" id="KW-0223">Dioxygenase</keyword>
<feature type="domain" description="VOC" evidence="2">
    <location>
        <begin position="153"/>
        <end position="271"/>
    </location>
</feature>
<keyword evidence="4" id="KW-1185">Reference proteome</keyword>
<dbReference type="PANTHER" id="PTHR36110">
    <property type="entry name" value="RING-CLEAVING DIOXYGENASE MHQE-RELATED"/>
    <property type="match status" value="1"/>
</dbReference>
<dbReference type="PANTHER" id="PTHR36110:SF2">
    <property type="entry name" value="RING-CLEAVING DIOXYGENASE MHQE-RELATED"/>
    <property type="match status" value="1"/>
</dbReference>
<dbReference type="RefSeq" id="WP_378221418.1">
    <property type="nucleotide sequence ID" value="NZ_JBHRTK010000012.1"/>
</dbReference>
<dbReference type="CDD" id="cd08347">
    <property type="entry name" value="PcpA_C_like"/>
    <property type="match status" value="1"/>
</dbReference>
<protein>
    <submittedName>
        <fullName evidence="3">Ring-cleaving dioxygenase</fullName>
    </submittedName>
</protein>
<name>A0ABV7KAJ8_9HYPH</name>
<dbReference type="InterPro" id="IPR037523">
    <property type="entry name" value="VOC_core"/>
</dbReference>
<dbReference type="PROSITE" id="PS50042">
    <property type="entry name" value="CNMP_BINDING_3"/>
    <property type="match status" value="1"/>
</dbReference>
<evidence type="ECO:0000313" key="4">
    <source>
        <dbReference type="Proteomes" id="UP001595583"/>
    </source>
</evidence>
<reference evidence="4" key="1">
    <citation type="journal article" date="2019" name="Int. J. Syst. Evol. Microbiol.">
        <title>The Global Catalogue of Microorganisms (GCM) 10K type strain sequencing project: providing services to taxonomists for standard genome sequencing and annotation.</title>
        <authorList>
            <consortium name="The Broad Institute Genomics Platform"/>
            <consortium name="The Broad Institute Genome Sequencing Center for Infectious Disease"/>
            <person name="Wu L."/>
            <person name="Ma J."/>
        </authorList>
    </citation>
    <scope>NUCLEOTIDE SEQUENCE [LARGE SCALE GENOMIC DNA]</scope>
    <source>
        <strain evidence="4">KCTC 52165</strain>
    </source>
</reference>
<dbReference type="EMBL" id="JBHRTK010000012">
    <property type="protein sequence ID" value="MFC3207334.1"/>
    <property type="molecule type" value="Genomic_DNA"/>
</dbReference>
<dbReference type="InterPro" id="IPR000595">
    <property type="entry name" value="cNMP-bd_dom"/>
</dbReference>
<evidence type="ECO:0000259" key="2">
    <source>
        <dbReference type="PROSITE" id="PS51819"/>
    </source>
</evidence>
<dbReference type="InterPro" id="IPR052537">
    <property type="entry name" value="Extradiol_RC_dioxygenase"/>
</dbReference>
<organism evidence="3 4">
    <name type="scientific">Aquamicrobium soli</name>
    <dbReference type="NCBI Taxonomy" id="1811518"/>
    <lineage>
        <taxon>Bacteria</taxon>
        <taxon>Pseudomonadati</taxon>
        <taxon>Pseudomonadota</taxon>
        <taxon>Alphaproteobacteria</taxon>
        <taxon>Hyphomicrobiales</taxon>
        <taxon>Phyllobacteriaceae</taxon>
        <taxon>Aquamicrobium</taxon>
    </lineage>
</organism>
<accession>A0ABV7KAJ8</accession>
<comment type="caution">
    <text evidence="3">The sequence shown here is derived from an EMBL/GenBank/DDBJ whole genome shotgun (WGS) entry which is preliminary data.</text>
</comment>
<gene>
    <name evidence="3" type="ORF">ACFOHJ_13990</name>
</gene>
<evidence type="ECO:0000259" key="1">
    <source>
        <dbReference type="PROSITE" id="PS50042"/>
    </source>
</evidence>
<dbReference type="GO" id="GO:0051213">
    <property type="term" value="F:dioxygenase activity"/>
    <property type="evidence" value="ECO:0007669"/>
    <property type="project" value="UniProtKB-KW"/>
</dbReference>
<feature type="domain" description="VOC" evidence="2">
    <location>
        <begin position="7"/>
        <end position="132"/>
    </location>
</feature>
<dbReference type="SUPFAM" id="SSF54593">
    <property type="entry name" value="Glyoxalase/Bleomycin resistance protein/Dihydroxybiphenyl dioxygenase"/>
    <property type="match status" value="1"/>
</dbReference>
<dbReference type="InterPro" id="IPR004360">
    <property type="entry name" value="Glyas_Fos-R_dOase_dom"/>
</dbReference>
<dbReference type="PROSITE" id="PS51819">
    <property type="entry name" value="VOC"/>
    <property type="match status" value="2"/>
</dbReference>
<dbReference type="InterPro" id="IPR029068">
    <property type="entry name" value="Glyas_Bleomycin-R_OHBP_Dase"/>
</dbReference>
<proteinExistence type="predicted"/>
<dbReference type="Gene3D" id="3.10.180.10">
    <property type="entry name" value="2,3-Dihydroxybiphenyl 1,2-Dioxygenase, domain 1"/>
    <property type="match status" value="2"/>
</dbReference>
<keyword evidence="3" id="KW-0560">Oxidoreductase</keyword>
<feature type="domain" description="Cyclic nucleotide-binding" evidence="1">
    <location>
        <begin position="77"/>
        <end position="122"/>
    </location>
</feature>
<sequence length="310" mass="34159">MLDQIKGLHHVTSMAADARQNNAFFTHTLGLRRVKQTVNFDAPDVYHLYYADERGTPGSVMTYFPFPHIAKGHPGVGEVGTTVYSVPEGTLGYWEKRFADKAVSGVSREEKFGEKRLAFSGPDGDGFALVEDKADNRAPWSKGDVAADEAIRGFHSVSLRLRDGGATEELLKYMGYQEVDRSGAIRRLAIPGGNGADVVDIETLPGAPLARLGAGSVHHVAFAVEDRAKQLEVRKALADTGYQVTPVIDRDYFWAIYFRTPGGVLFEVATNEPGFDRDEDTAHLGEALKLPKQHEHLRPYLEKHLQPLGE</sequence>